<organism evidence="2 3">
    <name type="scientific">Ricinus communis</name>
    <name type="common">Castor bean</name>
    <dbReference type="NCBI Taxonomy" id="3988"/>
    <lineage>
        <taxon>Eukaryota</taxon>
        <taxon>Viridiplantae</taxon>
        <taxon>Streptophyta</taxon>
        <taxon>Embryophyta</taxon>
        <taxon>Tracheophyta</taxon>
        <taxon>Spermatophyta</taxon>
        <taxon>Magnoliopsida</taxon>
        <taxon>eudicotyledons</taxon>
        <taxon>Gunneridae</taxon>
        <taxon>Pentapetalae</taxon>
        <taxon>rosids</taxon>
        <taxon>fabids</taxon>
        <taxon>Malpighiales</taxon>
        <taxon>Euphorbiaceae</taxon>
        <taxon>Acalyphoideae</taxon>
        <taxon>Acalypheae</taxon>
        <taxon>Ricinus</taxon>
    </lineage>
</organism>
<gene>
    <name evidence="2" type="ORF">RCOM_1030530</name>
</gene>
<keyword evidence="1" id="KW-0812">Transmembrane</keyword>
<dbReference type="EMBL" id="EQ973783">
    <property type="protein sequence ID" value="EEF48326.1"/>
    <property type="molecule type" value="Genomic_DNA"/>
</dbReference>
<sequence length="58" mass="6693">MNLCQDTFPSIHPPFPFKQTQHQVYIILTEILLLRLHLLLLLLSPVTTNTATHQSINQ</sequence>
<keyword evidence="3" id="KW-1185">Reference proteome</keyword>
<name>B9RJ24_RICCO</name>
<evidence type="ECO:0000313" key="3">
    <source>
        <dbReference type="Proteomes" id="UP000008311"/>
    </source>
</evidence>
<evidence type="ECO:0000313" key="2">
    <source>
        <dbReference type="EMBL" id="EEF48326.1"/>
    </source>
</evidence>
<accession>B9RJ24</accession>
<dbReference type="Proteomes" id="UP000008311">
    <property type="component" value="Unassembled WGS sequence"/>
</dbReference>
<evidence type="ECO:0000256" key="1">
    <source>
        <dbReference type="SAM" id="Phobius"/>
    </source>
</evidence>
<keyword evidence="1" id="KW-0472">Membrane</keyword>
<reference evidence="3" key="1">
    <citation type="journal article" date="2010" name="Nat. Biotechnol.">
        <title>Draft genome sequence of the oilseed species Ricinus communis.</title>
        <authorList>
            <person name="Chan A.P."/>
            <person name="Crabtree J."/>
            <person name="Zhao Q."/>
            <person name="Lorenzi H."/>
            <person name="Orvis J."/>
            <person name="Puiu D."/>
            <person name="Melake-Berhan A."/>
            <person name="Jones K.M."/>
            <person name="Redman J."/>
            <person name="Chen G."/>
            <person name="Cahoon E.B."/>
            <person name="Gedil M."/>
            <person name="Stanke M."/>
            <person name="Haas B.J."/>
            <person name="Wortman J.R."/>
            <person name="Fraser-Liggett C.M."/>
            <person name="Ravel J."/>
            <person name="Rabinowicz P.D."/>
        </authorList>
    </citation>
    <scope>NUCLEOTIDE SEQUENCE [LARGE SCALE GENOMIC DNA]</scope>
    <source>
        <strain evidence="3">cv. Hale</strain>
    </source>
</reference>
<feature type="transmembrane region" description="Helical" evidence="1">
    <location>
        <begin position="24"/>
        <end position="43"/>
    </location>
</feature>
<proteinExistence type="predicted"/>
<dbReference type="AlphaFoldDB" id="B9RJ24"/>
<keyword evidence="1" id="KW-1133">Transmembrane helix</keyword>
<dbReference type="InParanoid" id="B9RJ24"/>
<protein>
    <submittedName>
        <fullName evidence="2">Uncharacterized protein</fullName>
    </submittedName>
</protein>